<feature type="region of interest" description="Disordered" evidence="1">
    <location>
        <begin position="61"/>
        <end position="148"/>
    </location>
</feature>
<dbReference type="EMBL" id="JBAHYK010005490">
    <property type="protein sequence ID" value="KAL0562499.1"/>
    <property type="molecule type" value="Genomic_DNA"/>
</dbReference>
<evidence type="ECO:0000256" key="1">
    <source>
        <dbReference type="SAM" id="MobiDB-lite"/>
    </source>
</evidence>
<feature type="non-terminal residue" evidence="2">
    <location>
        <position position="1"/>
    </location>
</feature>
<keyword evidence="3" id="KW-1185">Reference proteome</keyword>
<name>A0ABR3EI08_9AGAR</name>
<organism evidence="2 3">
    <name type="scientific">Marasmius crinis-equi</name>
    <dbReference type="NCBI Taxonomy" id="585013"/>
    <lineage>
        <taxon>Eukaryota</taxon>
        <taxon>Fungi</taxon>
        <taxon>Dikarya</taxon>
        <taxon>Basidiomycota</taxon>
        <taxon>Agaricomycotina</taxon>
        <taxon>Agaricomycetes</taxon>
        <taxon>Agaricomycetidae</taxon>
        <taxon>Agaricales</taxon>
        <taxon>Marasmiineae</taxon>
        <taxon>Marasmiaceae</taxon>
        <taxon>Marasmius</taxon>
    </lineage>
</organism>
<sequence length="161" mass="17163">WDSMANYACDDLGSLELSVDESSGSCCWRLPPARSVARCLDTAEDNALKQSVFVRGFWINRSDGQIGSGPPPLRPGYHGGEKGGEGDTDYDEDRGGSRYSRSAAHRHGSSSSSNAPSPGQASRTNGGHSESLGSLLDSTVSPDELSVDKLELRISTTDLNW</sequence>
<comment type="caution">
    <text evidence="2">The sequence shown here is derived from an EMBL/GenBank/DDBJ whole genome shotgun (WGS) entry which is preliminary data.</text>
</comment>
<proteinExistence type="predicted"/>
<gene>
    <name evidence="2" type="ORF">V5O48_019588</name>
</gene>
<feature type="compositionally biased region" description="Low complexity" evidence="1">
    <location>
        <begin position="109"/>
        <end position="122"/>
    </location>
</feature>
<feature type="non-terminal residue" evidence="2">
    <location>
        <position position="161"/>
    </location>
</feature>
<protein>
    <submittedName>
        <fullName evidence="2">Uncharacterized protein</fullName>
    </submittedName>
</protein>
<reference evidence="2 3" key="1">
    <citation type="submission" date="2024-02" db="EMBL/GenBank/DDBJ databases">
        <title>A draft genome for the cacao thread blight pathogen Marasmius crinis-equi.</title>
        <authorList>
            <person name="Cohen S.P."/>
            <person name="Baruah I.K."/>
            <person name="Amoako-Attah I."/>
            <person name="Bukari Y."/>
            <person name="Meinhardt L.W."/>
            <person name="Bailey B.A."/>
        </authorList>
    </citation>
    <scope>NUCLEOTIDE SEQUENCE [LARGE SCALE GENOMIC DNA]</scope>
    <source>
        <strain evidence="2 3">GH-76</strain>
    </source>
</reference>
<dbReference type="Proteomes" id="UP001465976">
    <property type="component" value="Unassembled WGS sequence"/>
</dbReference>
<accession>A0ABR3EI08</accession>
<evidence type="ECO:0000313" key="3">
    <source>
        <dbReference type="Proteomes" id="UP001465976"/>
    </source>
</evidence>
<feature type="compositionally biased region" description="Polar residues" evidence="1">
    <location>
        <begin position="123"/>
        <end position="141"/>
    </location>
</feature>
<evidence type="ECO:0000313" key="2">
    <source>
        <dbReference type="EMBL" id="KAL0562499.1"/>
    </source>
</evidence>